<dbReference type="PROSITE" id="PS00028">
    <property type="entry name" value="ZINC_FINGER_C2H2_1"/>
    <property type="match status" value="1"/>
</dbReference>
<proteinExistence type="predicted"/>
<evidence type="ECO:0000313" key="2">
    <source>
        <dbReference type="EMBL" id="TKR95134.1"/>
    </source>
</evidence>
<dbReference type="EMBL" id="AZBU02000002">
    <property type="protein sequence ID" value="TKR95134.1"/>
    <property type="molecule type" value="Genomic_DNA"/>
</dbReference>
<evidence type="ECO:0000259" key="1">
    <source>
        <dbReference type="PROSITE" id="PS00028"/>
    </source>
</evidence>
<dbReference type="Proteomes" id="UP000298663">
    <property type="component" value="Unassembled WGS sequence"/>
</dbReference>
<gene>
    <name evidence="2" type="ORF">L596_009342</name>
</gene>
<comment type="caution">
    <text evidence="2">The sequence shown here is derived from an EMBL/GenBank/DDBJ whole genome shotgun (WGS) entry which is preliminary data.</text>
</comment>
<accession>A0A4U5PGD3</accession>
<dbReference type="SMART" id="SM00355">
    <property type="entry name" value="ZnF_C2H2"/>
    <property type="match status" value="4"/>
</dbReference>
<keyword evidence="3" id="KW-1185">Reference proteome</keyword>
<dbReference type="InterPro" id="IPR013087">
    <property type="entry name" value="Znf_C2H2_type"/>
</dbReference>
<reference evidence="2 3" key="2">
    <citation type="journal article" date="2019" name="G3 (Bethesda)">
        <title>Hybrid Assembly of the Genome of the Entomopathogenic Nematode Steinernema carpocapsae Identifies the X-Chromosome.</title>
        <authorList>
            <person name="Serra L."/>
            <person name="Macchietto M."/>
            <person name="Macias-Munoz A."/>
            <person name="McGill C.J."/>
            <person name="Rodriguez I.M."/>
            <person name="Rodriguez B."/>
            <person name="Murad R."/>
            <person name="Mortazavi A."/>
        </authorList>
    </citation>
    <scope>NUCLEOTIDE SEQUENCE [LARGE SCALE GENOMIC DNA]</scope>
    <source>
        <strain evidence="2 3">ALL</strain>
    </source>
</reference>
<organism evidence="2 3">
    <name type="scientific">Steinernema carpocapsae</name>
    <name type="common">Entomopathogenic nematode</name>
    <dbReference type="NCBI Taxonomy" id="34508"/>
    <lineage>
        <taxon>Eukaryota</taxon>
        <taxon>Metazoa</taxon>
        <taxon>Ecdysozoa</taxon>
        <taxon>Nematoda</taxon>
        <taxon>Chromadorea</taxon>
        <taxon>Rhabditida</taxon>
        <taxon>Tylenchina</taxon>
        <taxon>Panagrolaimomorpha</taxon>
        <taxon>Strongyloidoidea</taxon>
        <taxon>Steinernematidae</taxon>
        <taxon>Steinernema</taxon>
    </lineage>
</organism>
<evidence type="ECO:0000313" key="3">
    <source>
        <dbReference type="Proteomes" id="UP000298663"/>
    </source>
</evidence>
<name>A0A4U5PGD3_STECR</name>
<protein>
    <recommendedName>
        <fullName evidence="1">C2H2-type domain-containing protein</fullName>
    </recommendedName>
</protein>
<reference evidence="2 3" key="1">
    <citation type="journal article" date="2015" name="Genome Biol.">
        <title>Comparative genomics of Steinernema reveals deeply conserved gene regulatory networks.</title>
        <authorList>
            <person name="Dillman A.R."/>
            <person name="Macchietto M."/>
            <person name="Porter C.F."/>
            <person name="Rogers A."/>
            <person name="Williams B."/>
            <person name="Antoshechkin I."/>
            <person name="Lee M.M."/>
            <person name="Goodwin Z."/>
            <person name="Lu X."/>
            <person name="Lewis E.E."/>
            <person name="Goodrich-Blair H."/>
            <person name="Stock S.P."/>
            <person name="Adams B.J."/>
            <person name="Sternberg P.W."/>
            <person name="Mortazavi A."/>
        </authorList>
    </citation>
    <scope>NUCLEOTIDE SEQUENCE [LARGE SCALE GENOMIC DNA]</scope>
    <source>
        <strain evidence="2 3">ALL</strain>
    </source>
</reference>
<sequence>MLPCPSVSAADIVDALIYSHVKRLNPKMLTEIFPKQRCKVLEKNYANIDSGLLKTILKNYRIQKKFTQALKVKQDGEEDSWKTDMMHERFCNLKDAKKSVHLALYHHFRSKMDFNVLKELFDENTRKNFEKLMEKIDVPSLQRMLASYRIGKLRNLNSTYLMIFKCRLCKKELRGLQVTFKQHIGQHEDIPSYCFIQGCNMYFKTYNSLRGHLNRKHDLRDADLNSTQYLQLQTALEDYYSKAATFMDRYFPPESFVRFNDRQMSSTHKMEDTNCLKCGVRILTPLARRSHVAEHLGLPRPKCVVGGCDASFAGVHNMTAHLKNHHKIKMKDLAEEELYALKKLKIQMNKLMKEEVPKYFPIKVVKNEESD</sequence>
<dbReference type="AlphaFoldDB" id="A0A4U5PGD3"/>
<feature type="domain" description="C2H2-type" evidence="1">
    <location>
        <begin position="303"/>
        <end position="326"/>
    </location>
</feature>
<dbReference type="OrthoDB" id="10039931at2759"/>